<dbReference type="InterPro" id="IPR002347">
    <property type="entry name" value="SDR_fam"/>
</dbReference>
<dbReference type="AlphaFoldDB" id="A0A0D2VLF9"/>
<dbReference type="InterPro" id="IPR036291">
    <property type="entry name" value="NAD(P)-bd_dom_sf"/>
</dbReference>
<accession>A0A0D2VLF9</accession>
<evidence type="ECO:0000256" key="2">
    <source>
        <dbReference type="ARBA" id="ARBA00010483"/>
    </source>
</evidence>
<gene>
    <name evidence="9" type="ORF">CAOG_002174</name>
</gene>
<evidence type="ECO:0000256" key="6">
    <source>
        <dbReference type="ARBA" id="ARBA00022490"/>
    </source>
</evidence>
<evidence type="ECO:0000256" key="1">
    <source>
        <dbReference type="ARBA" id="ARBA00004496"/>
    </source>
</evidence>
<keyword evidence="7" id="KW-0521">NADP</keyword>
<dbReference type="PhylomeDB" id="A0A0D2VLF9"/>
<dbReference type="Gene3D" id="3.40.50.720">
    <property type="entry name" value="NAD(P)-binding Rossmann-like Domain"/>
    <property type="match status" value="1"/>
</dbReference>
<dbReference type="GO" id="GO:0006729">
    <property type="term" value="P:tetrahydrobiopterin biosynthetic process"/>
    <property type="evidence" value="ECO:0007669"/>
    <property type="project" value="InterPro"/>
</dbReference>
<dbReference type="STRING" id="595528.A0A0D2VLF9"/>
<dbReference type="CDD" id="cd05367">
    <property type="entry name" value="SPR-like_SDR_c"/>
    <property type="match status" value="1"/>
</dbReference>
<dbReference type="EMBL" id="KE346362">
    <property type="protein sequence ID" value="KJE90952.1"/>
    <property type="molecule type" value="Genomic_DNA"/>
</dbReference>
<sequence>MSILCIVTGASRGLGRSIATALAGTFPSLHFVLVARDAAQLAETERQVKAIQPQASTRHVVADLGVADQLESLVAQIVAQTDMSRFERALLINNVGSVGDLSSTVAGYSDAAAIQQFITLNMTSVILLTSAFLKLVQGKPATIVNISSLMAVQAFPQWGLYCMSKAGRDLLHSVVAKEEKLVKTLNYAPGPLDTEMQHVVRTTIGDASQRSYFSEMHDKNTLVDPNVSAGKLVRLLEQNTFESGAHLDFYDI</sequence>
<evidence type="ECO:0000256" key="8">
    <source>
        <dbReference type="ARBA" id="ARBA00023002"/>
    </source>
</evidence>
<dbReference type="PANTHER" id="PTHR44085">
    <property type="entry name" value="SEPIAPTERIN REDUCTASE"/>
    <property type="match status" value="1"/>
</dbReference>
<organism evidence="9 10">
    <name type="scientific">Capsaspora owczarzaki (strain ATCC 30864)</name>
    <dbReference type="NCBI Taxonomy" id="595528"/>
    <lineage>
        <taxon>Eukaryota</taxon>
        <taxon>Filasterea</taxon>
        <taxon>Capsaspora</taxon>
    </lineage>
</organism>
<comment type="similarity">
    <text evidence="2">Belongs to the sepiapterin reductase family.</text>
</comment>
<evidence type="ECO:0000256" key="7">
    <source>
        <dbReference type="ARBA" id="ARBA00022857"/>
    </source>
</evidence>
<evidence type="ECO:0000256" key="3">
    <source>
        <dbReference type="ARBA" id="ARBA00011738"/>
    </source>
</evidence>
<keyword evidence="10" id="KW-1185">Reference proteome</keyword>
<comment type="subunit">
    <text evidence="3">Homodimer.</text>
</comment>
<name>A0A0D2VLF9_CAPO3</name>
<dbReference type="Pfam" id="PF00106">
    <property type="entry name" value="adh_short"/>
    <property type="match status" value="1"/>
</dbReference>
<dbReference type="InParanoid" id="A0A0D2VLF9"/>
<keyword evidence="6" id="KW-0963">Cytoplasm</keyword>
<dbReference type="Proteomes" id="UP000008743">
    <property type="component" value="Unassembled WGS sequence"/>
</dbReference>
<proteinExistence type="inferred from homology"/>
<reference evidence="10" key="1">
    <citation type="submission" date="2011-02" db="EMBL/GenBank/DDBJ databases">
        <title>The Genome Sequence of Capsaspora owczarzaki ATCC 30864.</title>
        <authorList>
            <person name="Russ C."/>
            <person name="Cuomo C."/>
            <person name="Burger G."/>
            <person name="Gray M.W."/>
            <person name="Holland P.W.H."/>
            <person name="King N."/>
            <person name="Lang F.B.F."/>
            <person name="Roger A.J."/>
            <person name="Ruiz-Trillo I."/>
            <person name="Young S.K."/>
            <person name="Zeng Q."/>
            <person name="Gargeya S."/>
            <person name="Alvarado L."/>
            <person name="Berlin A."/>
            <person name="Chapman S.B."/>
            <person name="Chen Z."/>
            <person name="Freedman E."/>
            <person name="Gellesch M."/>
            <person name="Goldberg J."/>
            <person name="Griggs A."/>
            <person name="Gujja S."/>
            <person name="Heilman E."/>
            <person name="Heiman D."/>
            <person name="Howarth C."/>
            <person name="Mehta T."/>
            <person name="Neiman D."/>
            <person name="Pearson M."/>
            <person name="Roberts A."/>
            <person name="Saif S."/>
            <person name="Shea T."/>
            <person name="Shenoy N."/>
            <person name="Sisk P."/>
            <person name="Stolte C."/>
            <person name="Sykes S."/>
            <person name="White J."/>
            <person name="Yandava C."/>
            <person name="Haas B."/>
            <person name="Nusbaum C."/>
            <person name="Birren B."/>
        </authorList>
    </citation>
    <scope>NUCLEOTIDE SEQUENCE</scope>
    <source>
        <strain evidence="10">ATCC 30864</strain>
    </source>
</reference>
<dbReference type="OMA" id="FKGWTLY"/>
<evidence type="ECO:0000313" key="10">
    <source>
        <dbReference type="Proteomes" id="UP000008743"/>
    </source>
</evidence>
<dbReference type="RefSeq" id="XP_004348924.1">
    <property type="nucleotide sequence ID" value="XM_004348874.2"/>
</dbReference>
<dbReference type="SUPFAM" id="SSF51735">
    <property type="entry name" value="NAD(P)-binding Rossmann-fold domains"/>
    <property type="match status" value="1"/>
</dbReference>
<dbReference type="PRINTS" id="PR00081">
    <property type="entry name" value="GDHRDH"/>
</dbReference>
<evidence type="ECO:0000256" key="4">
    <source>
        <dbReference type="ARBA" id="ARBA00013075"/>
    </source>
</evidence>
<dbReference type="OrthoDB" id="153074at2759"/>
<dbReference type="EC" id="1.1.1.153" evidence="4"/>
<dbReference type="GO" id="GO:0004757">
    <property type="term" value="F:sepiapterin reductase (NADP+) activity"/>
    <property type="evidence" value="ECO:0007669"/>
    <property type="project" value="UniProtKB-EC"/>
</dbReference>
<dbReference type="InterPro" id="IPR051721">
    <property type="entry name" value="Biopterin_syn/organic_redct"/>
</dbReference>
<comment type="subcellular location">
    <subcellularLocation>
        <location evidence="1">Cytoplasm</location>
    </subcellularLocation>
</comment>
<dbReference type="eggNOG" id="KOG1204">
    <property type="taxonomic scope" value="Eukaryota"/>
</dbReference>
<evidence type="ECO:0000313" key="9">
    <source>
        <dbReference type="EMBL" id="KJE90952.1"/>
    </source>
</evidence>
<keyword evidence="8" id="KW-0560">Oxidoreductase</keyword>
<dbReference type="GO" id="GO:0005737">
    <property type="term" value="C:cytoplasm"/>
    <property type="evidence" value="ECO:0007669"/>
    <property type="project" value="UniProtKB-SubCell"/>
</dbReference>
<dbReference type="PANTHER" id="PTHR44085:SF2">
    <property type="entry name" value="SEPIAPTERIN REDUCTASE"/>
    <property type="match status" value="1"/>
</dbReference>
<dbReference type="NCBIfam" id="TIGR01500">
    <property type="entry name" value="sepiapter_red"/>
    <property type="match status" value="1"/>
</dbReference>
<dbReference type="InterPro" id="IPR006393">
    <property type="entry name" value="Sepiapterin_red"/>
</dbReference>
<evidence type="ECO:0000256" key="5">
    <source>
        <dbReference type="ARBA" id="ARBA00019170"/>
    </source>
</evidence>
<dbReference type="FunFam" id="3.40.50.720:FF:000259">
    <property type="entry name" value="Sepiapterin reductase"/>
    <property type="match status" value="1"/>
</dbReference>
<protein>
    <recommendedName>
        <fullName evidence="5">Sepiapterin reductase</fullName>
        <ecNumber evidence="4">1.1.1.153</ecNumber>
    </recommendedName>
</protein>